<dbReference type="Gene3D" id="3.90.70.10">
    <property type="entry name" value="Cysteine proteinases"/>
    <property type="match status" value="1"/>
</dbReference>
<feature type="domain" description="USP" evidence="8">
    <location>
        <begin position="376"/>
        <end position="682"/>
    </location>
</feature>
<feature type="region of interest" description="Disordered" evidence="6">
    <location>
        <begin position="139"/>
        <end position="203"/>
    </location>
</feature>
<dbReference type="InterPro" id="IPR018200">
    <property type="entry name" value="USP_CS"/>
</dbReference>
<accession>A0ABP0VUH2</accession>
<evidence type="ECO:0000256" key="7">
    <source>
        <dbReference type="SAM" id="Phobius"/>
    </source>
</evidence>
<keyword evidence="7" id="KW-1133">Transmembrane helix</keyword>
<dbReference type="EMBL" id="OZ020106">
    <property type="protein sequence ID" value="CAK9258111.1"/>
    <property type="molecule type" value="Genomic_DNA"/>
</dbReference>
<feature type="compositionally biased region" description="Polar residues" evidence="6">
    <location>
        <begin position="184"/>
        <end position="197"/>
    </location>
</feature>
<dbReference type="PROSITE" id="PS01360">
    <property type="entry name" value="ZF_MYND_1"/>
    <property type="match status" value="1"/>
</dbReference>
<dbReference type="Gene3D" id="6.10.140.2220">
    <property type="match status" value="1"/>
</dbReference>
<gene>
    <name evidence="10" type="ORF">CSSPJE1EN1_LOCUS3589</name>
</gene>
<evidence type="ECO:0000256" key="4">
    <source>
        <dbReference type="ARBA" id="ARBA00022833"/>
    </source>
</evidence>
<dbReference type="Pfam" id="PF01753">
    <property type="entry name" value="zf-MYND"/>
    <property type="match status" value="1"/>
</dbReference>
<dbReference type="InterPro" id="IPR001394">
    <property type="entry name" value="Peptidase_C19_UCH"/>
</dbReference>
<evidence type="ECO:0000313" key="11">
    <source>
        <dbReference type="Proteomes" id="UP001497444"/>
    </source>
</evidence>
<keyword evidence="2" id="KW-0479">Metal-binding</keyword>
<evidence type="ECO:0000256" key="3">
    <source>
        <dbReference type="ARBA" id="ARBA00022771"/>
    </source>
</evidence>
<dbReference type="CDD" id="cd02661">
    <property type="entry name" value="Peptidase_C19E"/>
    <property type="match status" value="1"/>
</dbReference>
<evidence type="ECO:0000256" key="2">
    <source>
        <dbReference type="ARBA" id="ARBA00022723"/>
    </source>
</evidence>
<dbReference type="PROSITE" id="PS50235">
    <property type="entry name" value="USP_3"/>
    <property type="match status" value="1"/>
</dbReference>
<keyword evidence="11" id="KW-1185">Reference proteome</keyword>
<evidence type="ECO:0000256" key="6">
    <source>
        <dbReference type="SAM" id="MobiDB-lite"/>
    </source>
</evidence>
<evidence type="ECO:0000256" key="5">
    <source>
        <dbReference type="PROSITE-ProRule" id="PRU00134"/>
    </source>
</evidence>
<evidence type="ECO:0000256" key="1">
    <source>
        <dbReference type="ARBA" id="ARBA00009085"/>
    </source>
</evidence>
<reference evidence="10" key="1">
    <citation type="submission" date="2024-02" db="EMBL/GenBank/DDBJ databases">
        <authorList>
            <consortium name="ELIXIR-Norway"/>
            <consortium name="Elixir Norway"/>
        </authorList>
    </citation>
    <scope>NUCLEOTIDE SEQUENCE</scope>
</reference>
<sequence>MQEWVDSGISGVVLLALFILLVALAVGLLCIQKSSKAKEEEFRRLQGLASEDQARAEAEWEDEYKKLKHSNFSRAKLRRRATAGESEAQAEERRQAEVEGNRRVQEELEGNLGKQVGVENFNRKQQGELGALSREHVELESANRKRVEEEAHSRNHSELEIEKEVAKPAEEETELRKRAHEEPTLQQQADLEVTPRNQADEQATHTRIVEEDQQVEVLLDTEPQKKQMVEGTYFCAACGKSTRRRCKQCKRVHYCSSECQMQHWVAVHKFECHQLKPGSPGSLDADGGTVTSEVVLSPGSSGSENHKGFANFIGTSSVNGVGPPVPMSYLGHTIPARLPSSIVLSDGQQSKPKKILFSYDYFTELFNWDMLNCPPCGLFNCGNSCFANVVLQCLYHTRPLTAYLLKEHHGESCSRREWCFMCELQKHVQRVKGSQVPVSPLNILSRIRKIGSQPGYGRQEDAHEIMRLSIDLMQMICLENVGGERAVDVSVQQTSLIHHIFGGYLQSQVKCMQCLHESNRYEPMMDLAVEIQGDIKSLEGALTQFTGTELLDGVNKYKCECCNSYVKAHKQLTVYKAPNILTVALKRFQGGKFGKLNKRVAYPEALNMMPYMSQMGDQPPLYHLYAVVVHLDVLNASDFGHYICYVKNSLGYWYKVDDTKVDEVELHEVTSQRAYMLFYTRSSARPASVTEDGIVGAVLAAQQRPESGTGTVGFEHIRNSLYSLWASPEPSLDRIRSFPDADANGNSCYRLGNETQQNWSCGSDLDAQKFVSLSSGDAELGTLMTENEIMLGHSQLGHDLSTSQFAGVGGSRLNSNNLISIAHDSLVAFQSVSGNLEHSLSFQLSGPPWDVMMDENQQHQSSIKGLGKLVKRRLFKGLSSGLFSKPLVKDHLSALSAGSNSCPQLTALSSSSPSKSVLPEICVDSSCIKCSMWVEKPIQMYSPEDVWEKLFPVQAQQQLSSVSGALGPEHFQLFEAKSSRQLEINHVQKVRGRNLQNCSGMLCGGCVWVLHPGKVDVCHSKPGFSHNCTTGDQNKLNELGGNVEGMICGDCSLSSMIITESQDMQGVFCPIEVI</sequence>
<evidence type="ECO:0008006" key="12">
    <source>
        <dbReference type="Google" id="ProtNLM"/>
    </source>
</evidence>
<dbReference type="InterPro" id="IPR038765">
    <property type="entry name" value="Papain-like_cys_pep_sf"/>
</dbReference>
<dbReference type="InterPro" id="IPR050164">
    <property type="entry name" value="Peptidase_C19"/>
</dbReference>
<dbReference type="InterPro" id="IPR028889">
    <property type="entry name" value="USP"/>
</dbReference>
<feature type="compositionally biased region" description="Basic and acidic residues" evidence="6">
    <location>
        <begin position="139"/>
        <end position="183"/>
    </location>
</feature>
<dbReference type="Pfam" id="PF00443">
    <property type="entry name" value="UCH"/>
    <property type="match status" value="1"/>
</dbReference>
<evidence type="ECO:0000313" key="10">
    <source>
        <dbReference type="EMBL" id="CAK9258111.1"/>
    </source>
</evidence>
<keyword evidence="7" id="KW-0812">Transmembrane</keyword>
<keyword evidence="7" id="KW-0472">Membrane</keyword>
<proteinExistence type="inferred from homology"/>
<evidence type="ECO:0000259" key="9">
    <source>
        <dbReference type="PROSITE" id="PS50865"/>
    </source>
</evidence>
<dbReference type="InterPro" id="IPR002893">
    <property type="entry name" value="Znf_MYND"/>
</dbReference>
<comment type="similarity">
    <text evidence="1">Belongs to the peptidase C19 family.</text>
</comment>
<feature type="region of interest" description="Disordered" evidence="6">
    <location>
        <begin position="77"/>
        <end position="103"/>
    </location>
</feature>
<dbReference type="SUPFAM" id="SSF54001">
    <property type="entry name" value="Cysteine proteinases"/>
    <property type="match status" value="1"/>
</dbReference>
<dbReference type="SUPFAM" id="SSF144232">
    <property type="entry name" value="HIT/MYND zinc finger-like"/>
    <property type="match status" value="1"/>
</dbReference>
<dbReference type="Proteomes" id="UP001497444">
    <property type="component" value="Chromosome 11"/>
</dbReference>
<keyword evidence="4" id="KW-0862">Zinc</keyword>
<dbReference type="PROSITE" id="PS50865">
    <property type="entry name" value="ZF_MYND_2"/>
    <property type="match status" value="1"/>
</dbReference>
<keyword evidence="3 5" id="KW-0863">Zinc-finger</keyword>
<dbReference type="PANTHER" id="PTHR24006:SF677">
    <property type="entry name" value="UBIQUITIN CARBOXYL-TERMINAL HYDROLASE 19"/>
    <property type="match status" value="1"/>
</dbReference>
<dbReference type="PROSITE" id="PS00972">
    <property type="entry name" value="USP_1"/>
    <property type="match status" value="1"/>
</dbReference>
<feature type="transmembrane region" description="Helical" evidence="7">
    <location>
        <begin position="12"/>
        <end position="31"/>
    </location>
</feature>
<feature type="compositionally biased region" description="Basic and acidic residues" evidence="6">
    <location>
        <begin position="90"/>
        <end position="103"/>
    </location>
</feature>
<protein>
    <recommendedName>
        <fullName evidence="12">Ubiquitin carboxyl-terminal hydrolase</fullName>
    </recommendedName>
</protein>
<feature type="domain" description="MYND-type" evidence="9">
    <location>
        <begin position="235"/>
        <end position="272"/>
    </location>
</feature>
<evidence type="ECO:0000259" key="8">
    <source>
        <dbReference type="PROSITE" id="PS50235"/>
    </source>
</evidence>
<dbReference type="PANTHER" id="PTHR24006">
    <property type="entry name" value="UBIQUITIN CARBOXYL-TERMINAL HYDROLASE"/>
    <property type="match status" value="1"/>
</dbReference>
<organism evidence="10 11">
    <name type="scientific">Sphagnum jensenii</name>
    <dbReference type="NCBI Taxonomy" id="128206"/>
    <lineage>
        <taxon>Eukaryota</taxon>
        <taxon>Viridiplantae</taxon>
        <taxon>Streptophyta</taxon>
        <taxon>Embryophyta</taxon>
        <taxon>Bryophyta</taxon>
        <taxon>Sphagnophytina</taxon>
        <taxon>Sphagnopsida</taxon>
        <taxon>Sphagnales</taxon>
        <taxon>Sphagnaceae</taxon>
        <taxon>Sphagnum</taxon>
    </lineage>
</organism>
<name>A0ABP0VUH2_9BRYO</name>